<evidence type="ECO:0000256" key="3">
    <source>
        <dbReference type="ARBA" id="ARBA00022801"/>
    </source>
</evidence>
<evidence type="ECO:0000313" key="7">
    <source>
        <dbReference type="Proteomes" id="UP000078486"/>
    </source>
</evidence>
<keyword evidence="7" id="KW-1185">Reference proteome</keyword>
<keyword evidence="3" id="KW-0378">Hydrolase</keyword>
<evidence type="ECO:0000256" key="2">
    <source>
        <dbReference type="ARBA" id="ARBA00022723"/>
    </source>
</evidence>
<dbReference type="EMBL" id="LRRQ01000127">
    <property type="protein sequence ID" value="OAM88487.1"/>
    <property type="molecule type" value="Genomic_DNA"/>
</dbReference>
<dbReference type="Pfam" id="PF24827">
    <property type="entry name" value="AstE_AspA_cat"/>
    <property type="match status" value="1"/>
</dbReference>
<dbReference type="Proteomes" id="UP000078486">
    <property type="component" value="Unassembled WGS sequence"/>
</dbReference>
<dbReference type="InterPro" id="IPR055438">
    <property type="entry name" value="AstE_AspA_cat"/>
</dbReference>
<gene>
    <name evidence="6" type="ORF">AW736_16770</name>
</gene>
<keyword evidence="4" id="KW-0862">Zinc</keyword>
<reference evidence="6 7" key="1">
    <citation type="submission" date="2016-01" db="EMBL/GenBank/DDBJ databases">
        <title>High potential of lignocellulose degradation of a new Verrucomicrobia species.</title>
        <authorList>
            <person name="Wang Y."/>
            <person name="Shi Y."/>
            <person name="Qiu Z."/>
            <person name="Liu S."/>
            <person name="Yang H."/>
        </authorList>
    </citation>
    <scope>NUCLEOTIDE SEQUENCE [LARGE SCALE GENOMIC DNA]</scope>
    <source>
        <strain evidence="6 7">TSB47</strain>
    </source>
</reference>
<dbReference type="AlphaFoldDB" id="A0A178IH58"/>
<comment type="caution">
    <text evidence="6">The sequence shown here is derived from an EMBL/GenBank/DDBJ whole genome shotgun (WGS) entry which is preliminary data.</text>
</comment>
<name>A0A178IH58_9BACT</name>
<evidence type="ECO:0000256" key="4">
    <source>
        <dbReference type="ARBA" id="ARBA00022833"/>
    </source>
</evidence>
<accession>A0A178IH58</accession>
<feature type="domain" description="Succinylglutamate desuccinylase/Aspartoacylase catalytic" evidence="5">
    <location>
        <begin position="49"/>
        <end position="142"/>
    </location>
</feature>
<comment type="cofactor">
    <cofactor evidence="1">
        <name>Zn(2+)</name>
        <dbReference type="ChEBI" id="CHEBI:29105"/>
    </cofactor>
</comment>
<evidence type="ECO:0000259" key="5">
    <source>
        <dbReference type="Pfam" id="PF24827"/>
    </source>
</evidence>
<dbReference type="GO" id="GO:0016788">
    <property type="term" value="F:hydrolase activity, acting on ester bonds"/>
    <property type="evidence" value="ECO:0007669"/>
    <property type="project" value="InterPro"/>
</dbReference>
<organism evidence="6 7">
    <name type="scientific">Termitidicoccus mucosus</name>
    <dbReference type="NCBI Taxonomy" id="1184151"/>
    <lineage>
        <taxon>Bacteria</taxon>
        <taxon>Pseudomonadati</taxon>
        <taxon>Verrucomicrobiota</taxon>
        <taxon>Opitutia</taxon>
        <taxon>Opitutales</taxon>
        <taxon>Opitutaceae</taxon>
        <taxon>Termitidicoccus</taxon>
    </lineage>
</organism>
<sequence>MLDPLLELAEQSHDVIGSMAGTFRVGSARYGIPRFVFVGPPAAHEPIRLGLFAGIHGDEPAGCEALVRFLCDLAESPEDVAGYDLIVYPICNPTGYEDNTRHNFSGRDLNREFWRGSLQPEVRILERELRAHRFDGLITLHADDTCDGVYGYTHGRVLNEALLRPALDAGARHLPRDTRPHIDGFTAAEGMICECFQGVLAAPPEQAPRPFDVIFETPALAPLPLQVEASVAALHSILAQYRQFIAYGQYL</sequence>
<dbReference type="SUPFAM" id="SSF53187">
    <property type="entry name" value="Zn-dependent exopeptidases"/>
    <property type="match status" value="1"/>
</dbReference>
<proteinExistence type="predicted"/>
<dbReference type="Gene3D" id="3.40.630.10">
    <property type="entry name" value="Zn peptidases"/>
    <property type="match status" value="1"/>
</dbReference>
<dbReference type="GO" id="GO:0046872">
    <property type="term" value="F:metal ion binding"/>
    <property type="evidence" value="ECO:0007669"/>
    <property type="project" value="UniProtKB-KW"/>
</dbReference>
<keyword evidence="2" id="KW-0479">Metal-binding</keyword>
<evidence type="ECO:0000256" key="1">
    <source>
        <dbReference type="ARBA" id="ARBA00001947"/>
    </source>
</evidence>
<dbReference type="STRING" id="1184151.AW736_16770"/>
<evidence type="ECO:0000313" key="6">
    <source>
        <dbReference type="EMBL" id="OAM88487.1"/>
    </source>
</evidence>
<dbReference type="CDD" id="cd06231">
    <property type="entry name" value="M14_REP34-like"/>
    <property type="match status" value="1"/>
</dbReference>
<protein>
    <submittedName>
        <fullName evidence="6">Peptidase M14</fullName>
    </submittedName>
</protein>